<evidence type="ECO:0000313" key="12">
    <source>
        <dbReference type="EMBL" id="MCD7463725.1"/>
    </source>
</evidence>
<dbReference type="EMBL" id="JACEIK010000910">
    <property type="protein sequence ID" value="MCD7463725.1"/>
    <property type="molecule type" value="Genomic_DNA"/>
</dbReference>
<evidence type="ECO:0000256" key="4">
    <source>
        <dbReference type="ARBA" id="ARBA00022617"/>
    </source>
</evidence>
<evidence type="ECO:0000256" key="8">
    <source>
        <dbReference type="ARBA" id="ARBA00023002"/>
    </source>
</evidence>
<comment type="subcellular location">
    <subcellularLocation>
        <location evidence="2">Membrane</location>
        <topology evidence="2">Single-pass membrane protein</topology>
    </subcellularLocation>
</comment>
<evidence type="ECO:0000256" key="7">
    <source>
        <dbReference type="ARBA" id="ARBA00022989"/>
    </source>
</evidence>
<protein>
    <recommendedName>
        <fullName evidence="14">Cytochrome P450</fullName>
    </recommendedName>
</protein>
<evidence type="ECO:0000256" key="2">
    <source>
        <dbReference type="ARBA" id="ARBA00004167"/>
    </source>
</evidence>
<dbReference type="Pfam" id="PF00067">
    <property type="entry name" value="p450"/>
    <property type="match status" value="1"/>
</dbReference>
<gene>
    <name evidence="12" type="ORF">HAX54_051284</name>
</gene>
<dbReference type="InterPro" id="IPR036396">
    <property type="entry name" value="Cyt_P450_sf"/>
</dbReference>
<evidence type="ECO:0000256" key="11">
    <source>
        <dbReference type="ARBA" id="ARBA00023136"/>
    </source>
</evidence>
<evidence type="ECO:0000256" key="10">
    <source>
        <dbReference type="ARBA" id="ARBA00023033"/>
    </source>
</evidence>
<dbReference type="PANTHER" id="PTHR47953:SF19">
    <property type="entry name" value="OS06G0641600 PROTEIN"/>
    <property type="match status" value="1"/>
</dbReference>
<dbReference type="PANTHER" id="PTHR47953">
    <property type="entry name" value="OS08G0105600 PROTEIN"/>
    <property type="match status" value="1"/>
</dbReference>
<dbReference type="PRINTS" id="PR00463">
    <property type="entry name" value="EP450I"/>
</dbReference>
<evidence type="ECO:0000256" key="6">
    <source>
        <dbReference type="ARBA" id="ARBA00022723"/>
    </source>
</evidence>
<proteinExistence type="inferred from homology"/>
<dbReference type="Proteomes" id="UP000823775">
    <property type="component" value="Unassembled WGS sequence"/>
</dbReference>
<sequence length="193" mass="21946">MKRRLMNNLKDLRAVCEEIIQEHVERRDEKGDASDFVDVLLSVQKRDDLQVPITHDNLKALILDIFIALTDTSKANTLEWTMTSLARHPSVLERAQDEVRKIVSNRGKKDIDFKGQDFRFLPFGGGRRGCPKLCPWISDLNSHWLVCCTLNGNCLPGVATQDVDLSRIFDRVIEKSCSKACPTINNLYMSGEK</sequence>
<keyword evidence="8" id="KW-0560">Oxidoreductase</keyword>
<organism evidence="12 13">
    <name type="scientific">Datura stramonium</name>
    <name type="common">Jimsonweed</name>
    <name type="synonym">Common thornapple</name>
    <dbReference type="NCBI Taxonomy" id="4076"/>
    <lineage>
        <taxon>Eukaryota</taxon>
        <taxon>Viridiplantae</taxon>
        <taxon>Streptophyta</taxon>
        <taxon>Embryophyta</taxon>
        <taxon>Tracheophyta</taxon>
        <taxon>Spermatophyta</taxon>
        <taxon>Magnoliopsida</taxon>
        <taxon>eudicotyledons</taxon>
        <taxon>Gunneridae</taxon>
        <taxon>Pentapetalae</taxon>
        <taxon>asterids</taxon>
        <taxon>lamiids</taxon>
        <taxon>Solanales</taxon>
        <taxon>Solanaceae</taxon>
        <taxon>Solanoideae</taxon>
        <taxon>Datureae</taxon>
        <taxon>Datura</taxon>
    </lineage>
</organism>
<evidence type="ECO:0000256" key="9">
    <source>
        <dbReference type="ARBA" id="ARBA00023004"/>
    </source>
</evidence>
<comment type="cofactor">
    <cofactor evidence="1">
        <name>heme</name>
        <dbReference type="ChEBI" id="CHEBI:30413"/>
    </cofactor>
</comment>
<comment type="caution">
    <text evidence="12">The sequence shown here is derived from an EMBL/GenBank/DDBJ whole genome shotgun (WGS) entry which is preliminary data.</text>
</comment>
<accession>A0ABS8SY37</accession>
<dbReference type="Gene3D" id="1.10.630.10">
    <property type="entry name" value="Cytochrome P450"/>
    <property type="match status" value="1"/>
</dbReference>
<evidence type="ECO:0000256" key="1">
    <source>
        <dbReference type="ARBA" id="ARBA00001971"/>
    </source>
</evidence>
<comment type="similarity">
    <text evidence="3">Belongs to the cytochrome P450 family.</text>
</comment>
<keyword evidence="11" id="KW-0472">Membrane</keyword>
<evidence type="ECO:0000256" key="3">
    <source>
        <dbReference type="ARBA" id="ARBA00010617"/>
    </source>
</evidence>
<name>A0ABS8SY37_DATST</name>
<reference evidence="12 13" key="1">
    <citation type="journal article" date="2021" name="BMC Genomics">
        <title>Datura genome reveals duplications of psychoactive alkaloid biosynthetic genes and high mutation rate following tissue culture.</title>
        <authorList>
            <person name="Rajewski A."/>
            <person name="Carter-House D."/>
            <person name="Stajich J."/>
            <person name="Litt A."/>
        </authorList>
    </citation>
    <scope>NUCLEOTIDE SEQUENCE [LARGE SCALE GENOMIC DNA]</scope>
    <source>
        <strain evidence="12">AR-01</strain>
    </source>
</reference>
<keyword evidence="9" id="KW-0408">Iron</keyword>
<keyword evidence="4" id="KW-0349">Heme</keyword>
<keyword evidence="5" id="KW-0812">Transmembrane</keyword>
<keyword evidence="13" id="KW-1185">Reference proteome</keyword>
<evidence type="ECO:0000256" key="5">
    <source>
        <dbReference type="ARBA" id="ARBA00022692"/>
    </source>
</evidence>
<dbReference type="InterPro" id="IPR052306">
    <property type="entry name" value="CYP450_71D"/>
</dbReference>
<evidence type="ECO:0000313" key="13">
    <source>
        <dbReference type="Proteomes" id="UP000823775"/>
    </source>
</evidence>
<dbReference type="InterPro" id="IPR001128">
    <property type="entry name" value="Cyt_P450"/>
</dbReference>
<dbReference type="InterPro" id="IPR002401">
    <property type="entry name" value="Cyt_P450_E_grp-I"/>
</dbReference>
<evidence type="ECO:0008006" key="14">
    <source>
        <dbReference type="Google" id="ProtNLM"/>
    </source>
</evidence>
<keyword evidence="7" id="KW-1133">Transmembrane helix</keyword>
<keyword evidence="10" id="KW-0503">Monooxygenase</keyword>
<keyword evidence="6" id="KW-0479">Metal-binding</keyword>
<dbReference type="SUPFAM" id="SSF48264">
    <property type="entry name" value="Cytochrome P450"/>
    <property type="match status" value="1"/>
</dbReference>